<dbReference type="InterPro" id="IPR010980">
    <property type="entry name" value="Cyt_c/b562"/>
</dbReference>
<dbReference type="GO" id="GO:0022900">
    <property type="term" value="P:electron transport chain"/>
    <property type="evidence" value="ECO:0007669"/>
    <property type="project" value="InterPro"/>
</dbReference>
<evidence type="ECO:0000313" key="2">
    <source>
        <dbReference type="EMBL" id="MBB5722261.1"/>
    </source>
</evidence>
<dbReference type="GO" id="GO:0005506">
    <property type="term" value="F:iron ion binding"/>
    <property type="evidence" value="ECO:0007669"/>
    <property type="project" value="InterPro"/>
</dbReference>
<reference evidence="2 3" key="1">
    <citation type="submission" date="2020-08" db="EMBL/GenBank/DDBJ databases">
        <title>Genomic Encyclopedia of Type Strains, Phase IV (KMG-IV): sequencing the most valuable type-strain genomes for metagenomic binning, comparative biology and taxonomic classification.</title>
        <authorList>
            <person name="Goeker M."/>
        </authorList>
    </citation>
    <scope>NUCLEOTIDE SEQUENCE [LARGE SCALE GENOMIC DNA]</scope>
    <source>
        <strain evidence="2 3">DSM 101064</strain>
    </source>
</reference>
<evidence type="ECO:0000256" key="1">
    <source>
        <dbReference type="SAM" id="MobiDB-lite"/>
    </source>
</evidence>
<accession>A0A7W9EZT4</accession>
<dbReference type="GO" id="GO:0020037">
    <property type="term" value="F:heme binding"/>
    <property type="evidence" value="ECO:0007669"/>
    <property type="project" value="InterPro"/>
</dbReference>
<dbReference type="SUPFAM" id="SSF47175">
    <property type="entry name" value="Cytochromes"/>
    <property type="match status" value="1"/>
</dbReference>
<comment type="caution">
    <text evidence="2">The sequence shown here is derived from an EMBL/GenBank/DDBJ whole genome shotgun (WGS) entry which is preliminary data.</text>
</comment>
<dbReference type="Pfam" id="PF01322">
    <property type="entry name" value="Cytochrom_C_2"/>
    <property type="match status" value="1"/>
</dbReference>
<dbReference type="AlphaFoldDB" id="A0A7W9EZT4"/>
<feature type="compositionally biased region" description="Polar residues" evidence="1">
    <location>
        <begin position="177"/>
        <end position="192"/>
    </location>
</feature>
<dbReference type="Gene3D" id="1.20.120.10">
    <property type="entry name" value="Cytochrome c/b562"/>
    <property type="match status" value="1"/>
</dbReference>
<dbReference type="RefSeq" id="WP_183528331.1">
    <property type="nucleotide sequence ID" value="NZ_JACIJM010000004.1"/>
</dbReference>
<feature type="region of interest" description="Disordered" evidence="1">
    <location>
        <begin position="171"/>
        <end position="193"/>
    </location>
</feature>
<sequence length="224" mass="23291">MNKKSLVGGIAMSAIGVAVLAHNGATGVTLERMNGMVALRGVMRQMAPMMQGQTAYDVRAVQVAGATIIAHAGANMTKLFPQEQIAAASYAKPEIWESWEEFSALSEQLRAYGLGLSLAAPNGLSRPTPTPAAIDPSDPVDHAGMQMGDDMADRSGTDVAPFSVAELMGVAPPKNRNAPTPTQTSSSANAQTGGFDFTQMAAPQAFEMISSTCASCHSAFRNGS</sequence>
<evidence type="ECO:0000313" key="3">
    <source>
        <dbReference type="Proteomes" id="UP000535415"/>
    </source>
</evidence>
<dbReference type="EMBL" id="JACIJM010000004">
    <property type="protein sequence ID" value="MBB5722261.1"/>
    <property type="molecule type" value="Genomic_DNA"/>
</dbReference>
<dbReference type="PROSITE" id="PS51009">
    <property type="entry name" value="CYTCII"/>
    <property type="match status" value="1"/>
</dbReference>
<keyword evidence="3" id="KW-1185">Reference proteome</keyword>
<dbReference type="Proteomes" id="UP000535415">
    <property type="component" value="Unassembled WGS sequence"/>
</dbReference>
<organism evidence="2 3">
    <name type="scientific">Yoonia ponticola</name>
    <dbReference type="NCBI Taxonomy" id="1524255"/>
    <lineage>
        <taxon>Bacteria</taxon>
        <taxon>Pseudomonadati</taxon>
        <taxon>Pseudomonadota</taxon>
        <taxon>Alphaproteobacteria</taxon>
        <taxon>Rhodobacterales</taxon>
        <taxon>Paracoccaceae</taxon>
        <taxon>Yoonia</taxon>
    </lineage>
</organism>
<gene>
    <name evidence="2" type="ORF">FHS72_001885</name>
</gene>
<dbReference type="GO" id="GO:0009055">
    <property type="term" value="F:electron transfer activity"/>
    <property type="evidence" value="ECO:0007669"/>
    <property type="project" value="InterPro"/>
</dbReference>
<protein>
    <submittedName>
        <fullName evidence="2">Cytochrome c556</fullName>
    </submittedName>
</protein>
<proteinExistence type="predicted"/>
<dbReference type="InterPro" id="IPR002321">
    <property type="entry name" value="Cyt_c_II"/>
</dbReference>
<name>A0A7W9EZT4_9RHOB</name>